<dbReference type="OrthoDB" id="9765872at2"/>
<dbReference type="Gene3D" id="3.40.50.1820">
    <property type="entry name" value="alpha/beta hydrolase"/>
    <property type="match status" value="1"/>
</dbReference>
<dbReference type="GO" id="GO:0016042">
    <property type="term" value="P:lipid catabolic process"/>
    <property type="evidence" value="ECO:0007669"/>
    <property type="project" value="InterPro"/>
</dbReference>
<dbReference type="Proteomes" id="UP000192569">
    <property type="component" value="Chromosome I"/>
</dbReference>
<evidence type="ECO:0000313" key="1">
    <source>
        <dbReference type="EMBL" id="SMB99163.1"/>
    </source>
</evidence>
<sequence length="466" mass="52701">MTGPKKRRIALVLAFAMLLQLVGGIILPLPEAKAASPQLIATISDPYPWERVELWGDTTSQMVNGQEKMIKISLPKNDRVRSWFPSDIYIHDGYSSTYNDYNFGSYGHLKSNRYFLLGYGPNWQNATKPYPVLLVHGANDNMNRAWAHPWDEQTPSSISNPGLMQYLAERGYAVFAISFPHTHGNNLVQGELLADAIEVIKQRTGKSKVDVVAHSKGNMAAIAYMSSLNNEWSDTSWMTDYRGDVRKYIAVAAPFKGLDTMFRYYTANLNVIDNTLNCPVAFWEAYIYYAYRYYTRWDMTHTYSGNYFEGQTQLLHNWVDDPEYPVGFNSESWTLGDGNDTMYKLYYGGQSLYVTSEGINQAINNPYGNMGTSNFVAKLNSKGLDPGISLYVLYGYNQTLDYWLWYPIGEKAAPSDGLLFVASATYTDGVTRRGAPLKAKTGMDYNHLDIARVTAAKQWIEQKLAE</sequence>
<proteinExistence type="predicted"/>
<dbReference type="RefSeq" id="WP_084666477.1">
    <property type="nucleotide sequence ID" value="NZ_LT838272.1"/>
</dbReference>
<keyword evidence="2" id="KW-1185">Reference proteome</keyword>
<keyword evidence="1" id="KW-0378">Hydrolase</keyword>
<reference evidence="1 2" key="1">
    <citation type="submission" date="2017-04" db="EMBL/GenBank/DDBJ databases">
        <authorList>
            <person name="Afonso C.L."/>
            <person name="Miller P.J."/>
            <person name="Scott M.A."/>
            <person name="Spackman E."/>
            <person name="Goraichik I."/>
            <person name="Dimitrov K.M."/>
            <person name="Suarez D.L."/>
            <person name="Swayne D.E."/>
        </authorList>
    </citation>
    <scope>NUCLEOTIDE SEQUENCE [LARGE SCALE GENOMIC DNA]</scope>
    <source>
        <strain evidence="1 2">ToBE</strain>
    </source>
</reference>
<accession>A0A1W1W0X1</accession>
<name>A0A1W1W0X1_9FIRM</name>
<protein>
    <submittedName>
        <fullName evidence="1">Alpha/beta hydrolase family protein</fullName>
    </submittedName>
</protein>
<evidence type="ECO:0000313" key="2">
    <source>
        <dbReference type="Proteomes" id="UP000192569"/>
    </source>
</evidence>
<organism evidence="1 2">
    <name type="scientific">Thermanaeromonas toyohensis ToBE</name>
    <dbReference type="NCBI Taxonomy" id="698762"/>
    <lineage>
        <taxon>Bacteria</taxon>
        <taxon>Bacillati</taxon>
        <taxon>Bacillota</taxon>
        <taxon>Clostridia</taxon>
        <taxon>Neomoorellales</taxon>
        <taxon>Neomoorellaceae</taxon>
        <taxon>Thermanaeromonas</taxon>
    </lineage>
</organism>
<dbReference type="GO" id="GO:0016787">
    <property type="term" value="F:hydrolase activity"/>
    <property type="evidence" value="ECO:0007669"/>
    <property type="project" value="UniProtKB-KW"/>
</dbReference>
<gene>
    <name evidence="1" type="ORF">SAMN00808754_2777</name>
</gene>
<dbReference type="AlphaFoldDB" id="A0A1W1W0X1"/>
<dbReference type="InterPro" id="IPR029058">
    <property type="entry name" value="AB_hydrolase_fold"/>
</dbReference>
<dbReference type="SUPFAM" id="SSF53474">
    <property type="entry name" value="alpha/beta-Hydrolases"/>
    <property type="match status" value="1"/>
</dbReference>
<dbReference type="EMBL" id="LT838272">
    <property type="protein sequence ID" value="SMB99163.1"/>
    <property type="molecule type" value="Genomic_DNA"/>
</dbReference>
<dbReference type="InterPro" id="IPR002918">
    <property type="entry name" value="Lipase_EstA/Esterase_EstB"/>
</dbReference>
<dbReference type="Pfam" id="PF01674">
    <property type="entry name" value="Lipase_2"/>
    <property type="match status" value="1"/>
</dbReference>
<dbReference type="STRING" id="698762.SAMN00808754_2777"/>